<reference evidence="3 4" key="1">
    <citation type="submission" date="2024-04" db="EMBL/GenBank/DDBJ databases">
        <authorList>
            <person name="Fracassetti M."/>
        </authorList>
    </citation>
    <scope>NUCLEOTIDE SEQUENCE [LARGE SCALE GENOMIC DNA]</scope>
</reference>
<organism evidence="3 4">
    <name type="scientific">Linum trigynum</name>
    <dbReference type="NCBI Taxonomy" id="586398"/>
    <lineage>
        <taxon>Eukaryota</taxon>
        <taxon>Viridiplantae</taxon>
        <taxon>Streptophyta</taxon>
        <taxon>Embryophyta</taxon>
        <taxon>Tracheophyta</taxon>
        <taxon>Spermatophyta</taxon>
        <taxon>Magnoliopsida</taxon>
        <taxon>eudicotyledons</taxon>
        <taxon>Gunneridae</taxon>
        <taxon>Pentapetalae</taxon>
        <taxon>rosids</taxon>
        <taxon>fabids</taxon>
        <taxon>Malpighiales</taxon>
        <taxon>Linaceae</taxon>
        <taxon>Linum</taxon>
    </lineage>
</organism>
<proteinExistence type="predicted"/>
<keyword evidence="2" id="KW-0732">Signal</keyword>
<feature type="signal peptide" evidence="2">
    <location>
        <begin position="1"/>
        <end position="25"/>
    </location>
</feature>
<sequence>MAHHHLLLHLFLVALSLLTVQNSTATSLQPNNHPASSTCKGKLRICKNTEPAATAVSIIEDDGGSGQEAGQRRKLLQKIGTVPPVVGSDIGGKGNVGKVPGAGSTGGKTSGKKDKKNKGKKGKKQ</sequence>
<evidence type="ECO:0000313" key="3">
    <source>
        <dbReference type="EMBL" id="CAL1410158.1"/>
    </source>
</evidence>
<feature type="compositionally biased region" description="Basic residues" evidence="1">
    <location>
        <begin position="113"/>
        <end position="125"/>
    </location>
</feature>
<dbReference type="Proteomes" id="UP001497516">
    <property type="component" value="Chromosome 9"/>
</dbReference>
<name>A0AAV2GJZ2_9ROSI</name>
<gene>
    <name evidence="3" type="ORF">LTRI10_LOCUS49601</name>
</gene>
<dbReference type="AlphaFoldDB" id="A0AAV2GJZ2"/>
<feature type="chain" id="PRO_5043326528" evidence="2">
    <location>
        <begin position="26"/>
        <end position="125"/>
    </location>
</feature>
<accession>A0AAV2GJZ2</accession>
<dbReference type="EMBL" id="OZ034822">
    <property type="protein sequence ID" value="CAL1410158.1"/>
    <property type="molecule type" value="Genomic_DNA"/>
</dbReference>
<protein>
    <submittedName>
        <fullName evidence="3">Uncharacterized protein</fullName>
    </submittedName>
</protein>
<keyword evidence="4" id="KW-1185">Reference proteome</keyword>
<feature type="region of interest" description="Disordered" evidence="1">
    <location>
        <begin position="80"/>
        <end position="125"/>
    </location>
</feature>
<evidence type="ECO:0000313" key="4">
    <source>
        <dbReference type="Proteomes" id="UP001497516"/>
    </source>
</evidence>
<evidence type="ECO:0000256" key="1">
    <source>
        <dbReference type="SAM" id="MobiDB-lite"/>
    </source>
</evidence>
<evidence type="ECO:0000256" key="2">
    <source>
        <dbReference type="SAM" id="SignalP"/>
    </source>
</evidence>